<accession>A0A086K9B2</accession>
<feature type="region of interest" description="Disordered" evidence="2">
    <location>
        <begin position="1232"/>
        <end position="1343"/>
    </location>
</feature>
<dbReference type="PANTHER" id="PTHR48125:SF10">
    <property type="entry name" value="OS12G0136300 PROTEIN"/>
    <property type="match status" value="1"/>
</dbReference>
<evidence type="ECO:0000313" key="5">
    <source>
        <dbReference type="Proteomes" id="UP000028828"/>
    </source>
</evidence>
<feature type="region of interest" description="Disordered" evidence="2">
    <location>
        <begin position="1812"/>
        <end position="1837"/>
    </location>
</feature>
<feature type="coiled-coil region" evidence="1">
    <location>
        <begin position="1679"/>
        <end position="1706"/>
    </location>
</feature>
<feature type="transmembrane region" description="Helical" evidence="3">
    <location>
        <begin position="357"/>
        <end position="377"/>
    </location>
</feature>
<evidence type="ECO:0000256" key="3">
    <source>
        <dbReference type="SAM" id="Phobius"/>
    </source>
</evidence>
<name>A0A086K9B2_TOXGO</name>
<feature type="region of interest" description="Disordered" evidence="2">
    <location>
        <begin position="1783"/>
        <end position="1802"/>
    </location>
</feature>
<keyword evidence="3" id="KW-0812">Transmembrane</keyword>
<feature type="region of interest" description="Disordered" evidence="2">
    <location>
        <begin position="1"/>
        <end position="25"/>
    </location>
</feature>
<feature type="region of interest" description="Disordered" evidence="2">
    <location>
        <begin position="1952"/>
        <end position="2007"/>
    </location>
</feature>
<feature type="compositionally biased region" description="Low complexity" evidence="2">
    <location>
        <begin position="97"/>
        <end position="106"/>
    </location>
</feature>
<feature type="transmembrane region" description="Helical" evidence="3">
    <location>
        <begin position="1105"/>
        <end position="1125"/>
    </location>
</feature>
<feature type="region of interest" description="Disordered" evidence="2">
    <location>
        <begin position="1865"/>
        <end position="1921"/>
    </location>
</feature>
<feature type="compositionally biased region" description="Basic and acidic residues" evidence="2">
    <location>
        <begin position="1315"/>
        <end position="1324"/>
    </location>
</feature>
<keyword evidence="1" id="KW-0175">Coiled coil</keyword>
<feature type="transmembrane region" description="Helical" evidence="3">
    <location>
        <begin position="469"/>
        <end position="490"/>
    </location>
</feature>
<dbReference type="Proteomes" id="UP000028828">
    <property type="component" value="Unassembled WGS sequence"/>
</dbReference>
<feature type="region of interest" description="Disordered" evidence="2">
    <location>
        <begin position="2019"/>
        <end position="2086"/>
    </location>
</feature>
<sequence>MHAFDDKHSSEKDEASESEEEQLDRWRRLRQQQQGCSVLPVEAHKPAVCLLVFLLFFLTLFFAAAILTTDVERRHATRQAIRRNIFQAAFLQAPQATQSASQQASSETPNEQPESSSLGADAAARRRLDADSDEALHGISSPLGAATAANEWEGQGLATVSLLQWGDVRLWLLHVCRRMLLTGLVADLLVVEEARLSVVKGALASNSSATSKRLLLKLWKTSGGGTYEVDFRSVYGMPWGYDITPQLNELDAGGWLSPLTTSLSVRLLLRDNSGDASYVEVSFAQLATGRIVPKCSIFVNLVSSFLVSIIVAGLFFLVTVCYLFVEIYAYQYVKRANRDAGQQQGAFSAYFLGRWEILGTTACGFVTALLLCGRVVLSKVLPDANTFSYIHLIDILDDMTRFLVVATTFFAMMRTLRFLTSVSLFFFIVQSALKTALREFSGVQLVAALAILGVAGANYLLAGGREAPFGTYGDSIFQTLSLLFGSPMLFSLPPVGAFYSLVLILVWWTILLPMLVALVVYAVRKVMSKTGLTETEMLGAEMATQARDFLAEFVFCCTPDPGRHGSSDEIRRLRQEAELAEIERQQKASEKRVEEARMASSDPDTKIFPSRVLLCLLLLFSVFFVAGISLLFDAPRVYRDHTATNQLESRRFLSTDPFASKSLLELTPPLDFRDDLCATTDSESSENGDAEPPAENNLKARGEGAQKLQNVLNALSEPLPRTLRLKEISSLQGIYDWLENVFAEEVLNAAYAAPGLAHRAPLANPGALLIVKRVSLQCRSTASPLYRVCPVTRRSVSAFSSLTSDAYGLNGARFTADPDERVYRVGLFFTPVLSGATINNSNPPSTSPADNARTTPNSASPSSPVSSSPVSSSPVSSSPVSSSPVSSSPVSSSPVSSSPLPVSPSSTRSSVASAEAGAPSRRLSPGVSSVSPRRLGDPGDQGDGNGDTSSNVSSGVPSVSPPSTGRATAGVLSGLLGSPRVATLDLTAEEFAALYQGPSSMKGKVQSLKIGGFLDYQLATLDVVWIDFNGDSGVYLLNKVTFDLANTGSLTVMPAVVAVPSWTLSPTSASAHASFVLIVIGSLCFLLYLFYSYHTTQKRIYSSSLFIFLDFPTLIFLSLFVFFYISLLNVSFTPGWESVASIGLAVSQTQAATTRAFSSLTQLASRFLSGLNHRQLSGDFGVGLGDQGFGLGDQGFGLGDQGFGLGDQGFGLGDGGVEGSLGAAGRAYSVERGDGVLSTPTEEDGREGSDARGSSSSLVFSPSPLSSPSLSPSSSPPPPFSFSSSPPASSSWPAAPPPSSPSPVVSSSSLPRRLSGADESKEKAAGAVSSSSSSEGEFGDSLNIPGIVPGPVQPWLWVPGSSPGPQNSPPPTAESTVRFLRLQESLEAKSDALFRAKILAVLTLLMVAIRILTLVAAVPHTLRDARRLIEILYGAGSQIALASVFVIVAFFAFCFAGYTILGAQFRGFSTPTYSIVTCLMVLTSKWNFNAITAPATQQHSLTWQFEAFVFFFCIVFFCYLNYLVLAFIYLRYSQVKLETTVEVQELMSKYGVECRRRINIAVSGTVILYWKAFLKALQMAICQANAEGQMASLDSQAALLRDRFFDDFRGLPSIASLPCTTKERLERAFLGTQLVRIQQYITDLEFLKAKQFLILYDLKVLGDYQRSMHKLNKKKGLFIASLERGLQDLNEEIDVLQNDIALLTYADEQAGEGVEQRHRQRQLLDLTGVAKGPATSLPPGVYLAPETLAEAREVTREREAEREKRIEEWRRRVSEGEVSPMSLNQVRRRQREKQEFDSGSPFAVEVEGPSFLVDDASPETPPGVSTGRRPSRTRPLSVGLLAEEETSVRDPERCREARDSVFAVSPLNPTARRAPAKAQKREEDEEEEDEDWDLVRQQFGGEKQPTLHFQDDRGNDILVRPRVSPETAKAVWIRERGDEEPQAVVKIKKDLKIRALKNKREHRERLSPPAAVAAEEPDSSDKSGRATGVEEEESEAGERPATNAPAIHYARSVSMMLAKSRDTAEASGYATLDRRRGKAPESKKKKRRKPQRKEEEEQQYQVLETKKAKKKKARGGVFGVNILGEE</sequence>
<feature type="compositionally biased region" description="Low complexity" evidence="2">
    <location>
        <begin position="1254"/>
        <end position="1273"/>
    </location>
</feature>
<feature type="compositionally biased region" description="Low complexity" evidence="2">
    <location>
        <begin position="1281"/>
        <end position="1293"/>
    </location>
</feature>
<feature type="region of interest" description="Disordered" evidence="2">
    <location>
        <begin position="97"/>
        <end position="123"/>
    </location>
</feature>
<feature type="region of interest" description="Disordered" evidence="2">
    <location>
        <begin position="675"/>
        <end position="697"/>
    </location>
</feature>
<evidence type="ECO:0000256" key="1">
    <source>
        <dbReference type="SAM" id="Coils"/>
    </source>
</evidence>
<evidence type="ECO:0000313" key="4">
    <source>
        <dbReference type="EMBL" id="KFG40980.1"/>
    </source>
</evidence>
<feature type="compositionally biased region" description="Basic and acidic residues" evidence="2">
    <location>
        <begin position="1"/>
        <end position="15"/>
    </location>
</feature>
<feature type="transmembrane region" description="Helical" evidence="3">
    <location>
        <begin position="1398"/>
        <end position="1418"/>
    </location>
</feature>
<dbReference type="PANTHER" id="PTHR48125">
    <property type="entry name" value="LP07818P1"/>
    <property type="match status" value="1"/>
</dbReference>
<feature type="compositionally biased region" description="Low complexity" evidence="2">
    <location>
        <begin position="946"/>
        <end position="963"/>
    </location>
</feature>
<keyword evidence="3" id="KW-1133">Transmembrane helix</keyword>
<dbReference type="EMBL" id="AEYI02001148">
    <property type="protein sequence ID" value="KFG40980.1"/>
    <property type="molecule type" value="Genomic_DNA"/>
</dbReference>
<comment type="caution">
    <text evidence="4">The sequence shown here is derived from an EMBL/GenBank/DDBJ whole genome shotgun (WGS) entry which is preliminary data.</text>
</comment>
<feature type="compositionally biased region" description="Basic and acidic residues" evidence="2">
    <location>
        <begin position="2032"/>
        <end position="2042"/>
    </location>
</feature>
<feature type="transmembrane region" description="Helical" evidence="3">
    <location>
        <begin position="297"/>
        <end position="325"/>
    </location>
</feature>
<feature type="transmembrane region" description="Helical" evidence="3">
    <location>
        <begin position="496"/>
        <end position="523"/>
    </location>
</feature>
<gene>
    <name evidence="4" type="ORF">TGP89_310560</name>
</gene>
<feature type="transmembrane region" description="Helical" evidence="3">
    <location>
        <begin position="443"/>
        <end position="462"/>
    </location>
</feature>
<feature type="region of interest" description="Disordered" evidence="2">
    <location>
        <begin position="838"/>
        <end position="966"/>
    </location>
</feature>
<feature type="coiled-coil region" evidence="1">
    <location>
        <begin position="563"/>
        <end position="599"/>
    </location>
</feature>
<feature type="compositionally biased region" description="Acidic residues" evidence="2">
    <location>
        <begin position="1883"/>
        <end position="1892"/>
    </location>
</feature>
<feature type="transmembrane region" description="Helical" evidence="3">
    <location>
        <begin position="1073"/>
        <end position="1093"/>
    </location>
</feature>
<feature type="compositionally biased region" description="Low complexity" evidence="2">
    <location>
        <begin position="1302"/>
        <end position="1311"/>
    </location>
</feature>
<feature type="compositionally biased region" description="Polar residues" evidence="2">
    <location>
        <begin position="838"/>
        <end position="857"/>
    </location>
</feature>
<keyword evidence="3" id="KW-0472">Membrane</keyword>
<reference evidence="4 5" key="1">
    <citation type="submission" date="2014-03" db="EMBL/GenBank/DDBJ databases">
        <authorList>
            <person name="Sibley D."/>
            <person name="Venepally P."/>
            <person name="Karamycheva S."/>
            <person name="Hadjithomas M."/>
            <person name="Khan A."/>
            <person name="Brunk B."/>
            <person name="Roos D."/>
            <person name="Caler E."/>
            <person name="Lorenzi H."/>
        </authorList>
    </citation>
    <scope>NUCLEOTIDE SEQUENCE [LARGE SCALE GENOMIC DNA]</scope>
    <source>
        <strain evidence="5">p89</strain>
    </source>
</reference>
<feature type="compositionally biased region" description="Low complexity" evidence="2">
    <location>
        <begin position="858"/>
        <end position="914"/>
    </location>
</feature>
<protein>
    <submittedName>
        <fullName evidence="4">Polycystin cation channel protein</fullName>
    </submittedName>
</protein>
<dbReference type="VEuPathDB" id="ToxoDB:TGP89_310560"/>
<feature type="transmembrane region" description="Helical" evidence="3">
    <location>
        <begin position="1439"/>
        <end position="1461"/>
    </location>
</feature>
<feature type="compositionally biased region" description="Low complexity" evidence="2">
    <location>
        <begin position="1325"/>
        <end position="1336"/>
    </location>
</feature>
<evidence type="ECO:0000256" key="2">
    <source>
        <dbReference type="SAM" id="MobiDB-lite"/>
    </source>
</evidence>
<feature type="transmembrane region" description="Helical" evidence="3">
    <location>
        <begin position="1507"/>
        <end position="1530"/>
    </location>
</feature>
<organism evidence="4 5">
    <name type="scientific">Toxoplasma gondii p89</name>
    <dbReference type="NCBI Taxonomy" id="943119"/>
    <lineage>
        <taxon>Eukaryota</taxon>
        <taxon>Sar</taxon>
        <taxon>Alveolata</taxon>
        <taxon>Apicomplexa</taxon>
        <taxon>Conoidasida</taxon>
        <taxon>Coccidia</taxon>
        <taxon>Eucoccidiorida</taxon>
        <taxon>Eimeriorina</taxon>
        <taxon>Sarcocystidae</taxon>
        <taxon>Toxoplasma</taxon>
    </lineage>
</organism>
<feature type="transmembrane region" description="Helical" evidence="3">
    <location>
        <begin position="612"/>
        <end position="632"/>
    </location>
</feature>
<proteinExistence type="predicted"/>
<feature type="transmembrane region" description="Helical" evidence="3">
    <location>
        <begin position="47"/>
        <end position="67"/>
    </location>
</feature>
<feature type="transmembrane region" description="Helical" evidence="3">
    <location>
        <begin position="418"/>
        <end position="437"/>
    </location>
</feature>
<dbReference type="OrthoDB" id="332946at2759"/>